<feature type="transmembrane region" description="Helical" evidence="9">
    <location>
        <begin position="187"/>
        <end position="205"/>
    </location>
</feature>
<dbReference type="InterPro" id="IPR004131">
    <property type="entry name" value="PPase-energised_H-pump"/>
</dbReference>
<sequence length="412" mass="42527">MIKISLAIHEGAIAFLKREYKAAGIVAIFLFLVLWVTLGFKIGLGFLIGAVASALAGFIGMMVSTGANVKVAEAAKKGLAPALNLSFRGGSVTGLLVIGLGLLSVSGFWALTHDLKSLVALGFGGSLISVFARLGGGIYTKGADVGADLVGKIEKGIPEDDPRNPAVIADNVGDNVGDCAGMAADIFETYIVTIVAAILIGTLIFSQNSQIILFPLILASIGILASIIATYFVKLGKNQSIMGALYKSLIVSGVLAAAGFWPVIKSFSASFYQGPAFQNLSDVRLYFSAIVGLVIAAGVFIITDYHTSRKYRPVKNIAKASQAGHAINIIVGLAEGMKATALPIILISAGILTSFWLAGIYGIAIAAVAMLSLAGIIVAIDSYGPITDNAGGIAEMAGLSEDVRKVTDSLDA</sequence>
<feature type="transmembrane region" description="Helical" evidence="9">
    <location>
        <begin position="117"/>
        <end position="134"/>
    </location>
</feature>
<reference evidence="10" key="1">
    <citation type="journal article" date="2014" name="Front. Microbiol.">
        <title>High frequency of phylogenetically diverse reductive dehalogenase-homologous genes in deep subseafloor sedimentary metagenomes.</title>
        <authorList>
            <person name="Kawai M."/>
            <person name="Futagami T."/>
            <person name="Toyoda A."/>
            <person name="Takaki Y."/>
            <person name="Nishi S."/>
            <person name="Hori S."/>
            <person name="Arai W."/>
            <person name="Tsubouchi T."/>
            <person name="Morono Y."/>
            <person name="Uchiyama I."/>
            <person name="Ito T."/>
            <person name="Fujiyama A."/>
            <person name="Inagaki F."/>
            <person name="Takami H."/>
        </authorList>
    </citation>
    <scope>NUCLEOTIDE SEQUENCE</scope>
    <source>
        <strain evidence="10">Expedition CK06-06</strain>
    </source>
</reference>
<feature type="transmembrane region" description="Helical" evidence="9">
    <location>
        <begin position="358"/>
        <end position="380"/>
    </location>
</feature>
<keyword evidence="6 9" id="KW-1133">Transmembrane helix</keyword>
<keyword evidence="5" id="KW-1278">Translocase</keyword>
<keyword evidence="4" id="KW-0460">Magnesium</keyword>
<dbReference type="EMBL" id="BARV01001337">
    <property type="protein sequence ID" value="GAH94946.1"/>
    <property type="molecule type" value="Genomic_DNA"/>
</dbReference>
<feature type="non-terminal residue" evidence="10">
    <location>
        <position position="412"/>
    </location>
</feature>
<feature type="transmembrane region" description="Helical" evidence="9">
    <location>
        <begin position="284"/>
        <end position="305"/>
    </location>
</feature>
<keyword evidence="8 9" id="KW-0472">Membrane</keyword>
<feature type="transmembrane region" description="Helical" evidence="9">
    <location>
        <begin position="326"/>
        <end position="352"/>
    </location>
</feature>
<keyword evidence="2" id="KW-0813">Transport</keyword>
<organism evidence="10">
    <name type="scientific">marine sediment metagenome</name>
    <dbReference type="NCBI Taxonomy" id="412755"/>
    <lineage>
        <taxon>unclassified sequences</taxon>
        <taxon>metagenomes</taxon>
        <taxon>ecological metagenomes</taxon>
    </lineage>
</organism>
<protein>
    <recommendedName>
        <fullName evidence="11">Inorganic diphosphatase</fullName>
    </recommendedName>
</protein>
<evidence type="ECO:0000256" key="1">
    <source>
        <dbReference type="ARBA" id="ARBA00004127"/>
    </source>
</evidence>
<keyword evidence="7" id="KW-0406">Ion transport</keyword>
<feature type="transmembrane region" description="Helical" evidence="9">
    <location>
        <begin position="20"/>
        <end position="38"/>
    </location>
</feature>
<evidence type="ECO:0008006" key="11">
    <source>
        <dbReference type="Google" id="ProtNLM"/>
    </source>
</evidence>
<dbReference type="AlphaFoldDB" id="X1JJQ3"/>
<accession>X1JJQ3</accession>
<evidence type="ECO:0000256" key="6">
    <source>
        <dbReference type="ARBA" id="ARBA00022989"/>
    </source>
</evidence>
<keyword evidence="3 9" id="KW-0812">Transmembrane</keyword>
<gene>
    <name evidence="10" type="ORF">S06H3_03941</name>
</gene>
<evidence type="ECO:0000256" key="8">
    <source>
        <dbReference type="ARBA" id="ARBA00023136"/>
    </source>
</evidence>
<dbReference type="GO" id="GO:0012505">
    <property type="term" value="C:endomembrane system"/>
    <property type="evidence" value="ECO:0007669"/>
    <property type="project" value="UniProtKB-SubCell"/>
</dbReference>
<feature type="transmembrane region" description="Helical" evidence="9">
    <location>
        <begin position="90"/>
        <end position="111"/>
    </location>
</feature>
<feature type="transmembrane region" description="Helical" evidence="9">
    <location>
        <begin position="211"/>
        <end position="233"/>
    </location>
</feature>
<dbReference type="GO" id="GO:0004427">
    <property type="term" value="F:inorganic diphosphate phosphatase activity"/>
    <property type="evidence" value="ECO:0007669"/>
    <property type="project" value="InterPro"/>
</dbReference>
<comment type="caution">
    <text evidence="10">The sequence shown here is derived from an EMBL/GenBank/DDBJ whole genome shotgun (WGS) entry which is preliminary data.</text>
</comment>
<dbReference type="Pfam" id="PF03030">
    <property type="entry name" value="H_PPase"/>
    <property type="match status" value="1"/>
</dbReference>
<evidence type="ECO:0000256" key="7">
    <source>
        <dbReference type="ARBA" id="ARBA00023065"/>
    </source>
</evidence>
<feature type="transmembrane region" description="Helical" evidence="9">
    <location>
        <begin position="44"/>
        <end position="69"/>
    </location>
</feature>
<evidence type="ECO:0000256" key="2">
    <source>
        <dbReference type="ARBA" id="ARBA00022448"/>
    </source>
</evidence>
<dbReference type="PANTHER" id="PTHR31998">
    <property type="entry name" value="K(+)-INSENSITIVE PYROPHOSPHATE-ENERGIZED PROTON PUMP"/>
    <property type="match status" value="1"/>
</dbReference>
<proteinExistence type="predicted"/>
<evidence type="ECO:0000256" key="3">
    <source>
        <dbReference type="ARBA" id="ARBA00022692"/>
    </source>
</evidence>
<dbReference type="GO" id="GO:0016020">
    <property type="term" value="C:membrane"/>
    <property type="evidence" value="ECO:0007669"/>
    <property type="project" value="InterPro"/>
</dbReference>
<evidence type="ECO:0000256" key="4">
    <source>
        <dbReference type="ARBA" id="ARBA00022842"/>
    </source>
</evidence>
<evidence type="ECO:0000313" key="10">
    <source>
        <dbReference type="EMBL" id="GAH94946.1"/>
    </source>
</evidence>
<evidence type="ECO:0000256" key="5">
    <source>
        <dbReference type="ARBA" id="ARBA00022967"/>
    </source>
</evidence>
<evidence type="ECO:0000256" key="9">
    <source>
        <dbReference type="SAM" id="Phobius"/>
    </source>
</evidence>
<dbReference type="GO" id="GO:0009678">
    <property type="term" value="F:diphosphate hydrolysis-driven proton transmembrane transporter activity"/>
    <property type="evidence" value="ECO:0007669"/>
    <property type="project" value="InterPro"/>
</dbReference>
<feature type="transmembrane region" description="Helical" evidence="9">
    <location>
        <begin position="245"/>
        <end position="264"/>
    </location>
</feature>
<comment type="subcellular location">
    <subcellularLocation>
        <location evidence="1">Endomembrane system</location>
        <topology evidence="1">Multi-pass membrane protein</topology>
    </subcellularLocation>
</comment>
<name>X1JJQ3_9ZZZZ</name>